<evidence type="ECO:0000256" key="6">
    <source>
        <dbReference type="ARBA" id="ARBA00022840"/>
    </source>
</evidence>
<dbReference type="InterPro" id="IPR003593">
    <property type="entry name" value="AAA+_ATPase"/>
</dbReference>
<organism evidence="14 15">
    <name type="scientific">Daucus carota subsp. sativus</name>
    <name type="common">Carrot</name>
    <dbReference type="NCBI Taxonomy" id="79200"/>
    <lineage>
        <taxon>Eukaryota</taxon>
        <taxon>Viridiplantae</taxon>
        <taxon>Streptophyta</taxon>
        <taxon>Embryophyta</taxon>
        <taxon>Tracheophyta</taxon>
        <taxon>Spermatophyta</taxon>
        <taxon>Magnoliopsida</taxon>
        <taxon>eudicotyledons</taxon>
        <taxon>Gunneridae</taxon>
        <taxon>Pentapetalae</taxon>
        <taxon>asterids</taxon>
        <taxon>campanulids</taxon>
        <taxon>Apiales</taxon>
        <taxon>Apiaceae</taxon>
        <taxon>Apioideae</taxon>
        <taxon>Scandiceae</taxon>
        <taxon>Daucinae</taxon>
        <taxon>Daucus</taxon>
        <taxon>Daucus sect. Daucus</taxon>
    </lineage>
</organism>
<dbReference type="Pfam" id="PF17865">
    <property type="entry name" value="AAA_lid_5"/>
    <property type="match status" value="1"/>
</dbReference>
<dbReference type="Pfam" id="PF21108">
    <property type="entry name" value="MDN1_4th"/>
    <property type="match status" value="1"/>
</dbReference>
<keyword evidence="7 9" id="KW-0143">Chaperone</keyword>
<proteinExistence type="inferred from homology"/>
<dbReference type="FunFam" id="3.40.50.300:FF:001384">
    <property type="entry name" value="Midasin"/>
    <property type="match status" value="1"/>
</dbReference>
<evidence type="ECO:0000256" key="9">
    <source>
        <dbReference type="PIRNR" id="PIRNR010340"/>
    </source>
</evidence>
<dbReference type="GO" id="GO:0000055">
    <property type="term" value="P:ribosomal large subunit export from nucleus"/>
    <property type="evidence" value="ECO:0007669"/>
    <property type="project" value="TreeGrafter"/>
</dbReference>
<evidence type="ECO:0000256" key="7">
    <source>
        <dbReference type="ARBA" id="ARBA00023186"/>
    </source>
</evidence>
<name>A0AAF0WWU6_DAUCS</name>
<evidence type="ECO:0000313" key="14">
    <source>
        <dbReference type="EMBL" id="WOG97580.1"/>
    </source>
</evidence>
<gene>
    <name evidence="14" type="ORF">DCAR_0416921</name>
</gene>
<feature type="compositionally biased region" description="Acidic residues" evidence="11">
    <location>
        <begin position="4790"/>
        <end position="4802"/>
    </location>
</feature>
<protein>
    <recommendedName>
        <fullName evidence="4 9">Midasin</fullName>
    </recommendedName>
</protein>
<feature type="compositionally biased region" description="Polar residues" evidence="11">
    <location>
        <begin position="4868"/>
        <end position="4880"/>
    </location>
</feature>
<evidence type="ECO:0000256" key="12">
    <source>
        <dbReference type="SAM" id="Phobius"/>
    </source>
</evidence>
<accession>A0AAF0WWU6</accession>
<dbReference type="PIRSF" id="PIRSF010340">
    <property type="entry name" value="Midasin"/>
    <property type="match status" value="1"/>
</dbReference>
<feature type="compositionally biased region" description="Basic and acidic residues" evidence="11">
    <location>
        <begin position="4961"/>
        <end position="4971"/>
    </location>
</feature>
<dbReference type="InterPro" id="IPR012099">
    <property type="entry name" value="Midasin"/>
</dbReference>
<feature type="transmembrane region" description="Helical" evidence="12">
    <location>
        <begin position="1324"/>
        <end position="1349"/>
    </location>
</feature>
<dbReference type="SUPFAM" id="SSF52540">
    <property type="entry name" value="P-loop containing nucleoside triphosphate hydrolases"/>
    <property type="match status" value="6"/>
</dbReference>
<evidence type="ECO:0000256" key="1">
    <source>
        <dbReference type="ARBA" id="ARBA00004604"/>
    </source>
</evidence>
<dbReference type="Pfam" id="PF17867">
    <property type="entry name" value="AAA_lid_7"/>
    <property type="match status" value="3"/>
</dbReference>
<dbReference type="InterPro" id="IPR002035">
    <property type="entry name" value="VWF_A"/>
</dbReference>
<dbReference type="GO" id="GO:0005730">
    <property type="term" value="C:nucleolus"/>
    <property type="evidence" value="ECO:0007669"/>
    <property type="project" value="UniProtKB-SubCell"/>
</dbReference>
<evidence type="ECO:0000256" key="3">
    <source>
        <dbReference type="ARBA" id="ARBA00007188"/>
    </source>
</evidence>
<evidence type="ECO:0000259" key="13">
    <source>
        <dbReference type="PROSITE" id="PS50234"/>
    </source>
</evidence>
<feature type="compositionally biased region" description="Acidic residues" evidence="11">
    <location>
        <begin position="4733"/>
        <end position="4757"/>
    </location>
</feature>
<feature type="compositionally biased region" description="Acidic residues" evidence="11">
    <location>
        <begin position="4647"/>
        <end position="4659"/>
    </location>
</feature>
<evidence type="ECO:0000256" key="5">
    <source>
        <dbReference type="ARBA" id="ARBA00022741"/>
    </source>
</evidence>
<evidence type="ECO:0000256" key="11">
    <source>
        <dbReference type="SAM" id="MobiDB-lite"/>
    </source>
</evidence>
<evidence type="ECO:0000256" key="4">
    <source>
        <dbReference type="ARBA" id="ARBA00017143"/>
    </source>
</evidence>
<dbReference type="InterPro" id="IPR041190">
    <property type="entry name" value="Midasin_AAA_lid_5"/>
</dbReference>
<feature type="coiled-coil region" evidence="10">
    <location>
        <begin position="2893"/>
        <end position="2924"/>
    </location>
</feature>
<keyword evidence="6 9" id="KW-0067">ATP-binding</keyword>
<evidence type="ECO:0000256" key="10">
    <source>
        <dbReference type="SAM" id="Coils"/>
    </source>
</evidence>
<dbReference type="Gene3D" id="3.40.50.300">
    <property type="entry name" value="P-loop containing nucleotide triphosphate hydrolases"/>
    <property type="match status" value="7"/>
</dbReference>
<dbReference type="SMART" id="SM00382">
    <property type="entry name" value="AAA"/>
    <property type="match status" value="5"/>
</dbReference>
<dbReference type="InterPro" id="IPR036465">
    <property type="entry name" value="vWFA_dom_sf"/>
</dbReference>
<evidence type="ECO:0000256" key="2">
    <source>
        <dbReference type="ARBA" id="ARBA00004642"/>
    </source>
</evidence>
<feature type="compositionally biased region" description="Basic and acidic residues" evidence="11">
    <location>
        <begin position="4614"/>
        <end position="4632"/>
    </location>
</feature>
<dbReference type="EMBL" id="CP093346">
    <property type="protein sequence ID" value="WOG97580.1"/>
    <property type="molecule type" value="Genomic_DNA"/>
</dbReference>
<dbReference type="CDD" id="cd00009">
    <property type="entry name" value="AAA"/>
    <property type="match status" value="2"/>
</dbReference>
<keyword evidence="12" id="KW-0812">Transmembrane</keyword>
<dbReference type="InterPro" id="IPR048617">
    <property type="entry name" value="MDN1_AAA_lid_4"/>
</dbReference>
<dbReference type="GO" id="GO:0005524">
    <property type="term" value="F:ATP binding"/>
    <property type="evidence" value="ECO:0007669"/>
    <property type="project" value="UniProtKB-KW"/>
</dbReference>
<evidence type="ECO:0000313" key="15">
    <source>
        <dbReference type="Proteomes" id="UP000077755"/>
    </source>
</evidence>
<dbReference type="InterPro" id="IPR011704">
    <property type="entry name" value="ATPase_dyneun-rel_AAA"/>
</dbReference>
<feature type="domain" description="VWFA" evidence="13">
    <location>
        <begin position="5221"/>
        <end position="5421"/>
    </location>
</feature>
<dbReference type="GO" id="GO:0016887">
    <property type="term" value="F:ATP hydrolysis activity"/>
    <property type="evidence" value="ECO:0007669"/>
    <property type="project" value="InterPro"/>
</dbReference>
<keyword evidence="8 9" id="KW-0539">Nucleus</keyword>
<keyword evidence="5 9" id="KW-0547">Nucleotide-binding</keyword>
<evidence type="ECO:0000256" key="8">
    <source>
        <dbReference type="ARBA" id="ARBA00023242"/>
    </source>
</evidence>
<dbReference type="GO" id="GO:0000027">
    <property type="term" value="P:ribosomal large subunit assembly"/>
    <property type="evidence" value="ECO:0007669"/>
    <property type="project" value="InterPro"/>
</dbReference>
<dbReference type="PANTHER" id="PTHR48103">
    <property type="entry name" value="MIDASIN-RELATED"/>
    <property type="match status" value="1"/>
</dbReference>
<dbReference type="InterPro" id="IPR025662">
    <property type="entry name" value="Sigma_54_int_dom_ATP-bd_1"/>
</dbReference>
<feature type="compositionally biased region" description="Basic and acidic residues" evidence="11">
    <location>
        <begin position="4692"/>
        <end position="4716"/>
    </location>
</feature>
<dbReference type="InterPro" id="IPR040848">
    <property type="entry name" value="AAA_lid_7"/>
</dbReference>
<dbReference type="FunFam" id="3.40.50.410:FF:000114">
    <property type="entry name" value="Midasin"/>
    <property type="match status" value="1"/>
</dbReference>
<dbReference type="FunFam" id="3.40.50.300:FF:001861">
    <property type="entry name" value="Midasin"/>
    <property type="match status" value="1"/>
</dbReference>
<dbReference type="FunFam" id="3.40.50.300:FF:000142">
    <property type="entry name" value="Midasin"/>
    <property type="match status" value="1"/>
</dbReference>
<sequence length="5433" mass="616817">MAIDGSFRVEIELERFLSRCPKLLNVPALKHLLDKGEKLSEEEVVNGVAELFLHPKYTIPLIGCFRPIAKRILDRTIGLLKLVPDLKSNMDDPMIELNEDELIRDEEGYDNSEIVSMIELYVRSGKGLSLHELACCAFSRVIDMIPTLLGSVSNYFKFAPVPFERIVSGEWESGLMHKDGIHYLNVVRISLRLLLSDSESFTTLWDWSCFLDFVQQCAVLKQHCKPEYKENVSHIRWCTVQILSIVLKTSEKAAVNYGLGTEEAFASLLCWQDYCQDVSIEKAGWYLEPYDENELESLSRDISRDLHSTSLVPSTVSISRFREIETSNADNRHAAWDVKSSENPFFLTAAMQKSFEMALLAVSQRWPVLLYGTMGAGKSALIKKLAHDYGSRVLSIHMDEQIDGKTLIGSYVCSEKPGEFRWQPGSLTQAILKGYWVVFEDIDKAPADVQSIILPLLEGASSFLTGHGEALRVSEGFRLFSTVSCSTIDTSCAAEGRNSLSTLWRRVMIRPSSNDDLLSIVNAWYPDLEPLADKLIETFARVNQLTGFHSGLNQHSNSNGRFSLRDLLKWCRRIVNLGFVFGRNLSATMCSSIYQEAVDIFALYSSSANNRLTIMQEIAKLWKVPVSVANSLYPIHKPVIQDLRSDLRIGRISLQRIQTTLSYNTKSFVEIRSSLHLLERIACSVKCNEPVLLVGETGTGKTTLVQNLARRLGQKLTVLNLSQQSDVADLLGGFKPLNAQFVCIPLYLEFENLFATSFSSKRNEDFLACLRKFVADKNWRMLLSGFRRGVKLVLDSGKSGSKRKRPLDAWLDFSRKLETASARISSSSGMIFSFVEGAFVTALKNGEWILLDEVNLAPPETLQRIVEGMLSIYRHPNFRVFGCMNPANDAGKRDLPFSIKSRFTEYFVDDVLDDEDLILFINQFVDDSHSNRELVNKMVQFYKAAKRQSEERLQDGANQKPQYSLRSLYRALEYTRKARKHFGFQKALYDGFCMFFLTLLDDSSAKVMHGLILSYLMGGSEPPQVPFDRYLVAKEAIVHDDVSHNYVLTRSVKEHLRNLARAIFIGRYPVLLQGPTSSGKTSLVQFLAAVTGHEFVRINNHEHTDLQEYLGSYITDADGRLVFHEGILVKAVRYGYWIVLDELNLAPSDVLEALNRLLDDNRELFVPELCETVSAHPNFMLFATQNPPTLYGGRKMLSRAFRNRFLELHVDEIPQDELSTILERRCKIPESYAKKMVEAMKELQLHRQSTKVFAGKHGFITPRDLFRWAERFRIFGNSYEDLARDGYYLLADRLRDDHEKRVVQEVLERQLRVKLIKNNLYKQILFAVVSCHSAIALLLFSVCYCRIIWTDSMWRLYFLIERCYKLREPVLLVGETGGGKTTACQMLSICLGSKLHILNCHQFTETSDFLGGFYPVRERSSLSSEFKHQCEQMMQLKAFVYIWGDAIFSWDINHAAQTLSQLTVLLNNYRDGLVSHPDVTPPDLDVIEQIKVKLIELHKKWQSIFLWQDGPLVQAMKNGDLFLVDEISLADDSVLERLNSVLEPERKLSLAEKGGSDMEKITAHPDFFLLATMNPGGDYGKKELSPALRNRFTEIWVPPVGDISELRSIAQQRISDSNLFWLVDVMLHFWEWFNGLQTGRLLTVRDLLSWIDFIKATEKSLQPEFALLHGSFLVLLDGLTLGMLWISFVLSCFYLLISCVIIIIDCKPTLNYTNHGMMENYGWADFKDSVDTSSIDMRQSQTRFGIHPFYIENGNDIPAGDGFEFLAPTTRRNALRVLRAMQLVKPVLLEGSPGVGKTSLVMALGKVSGNTVVRINLSEQTDIMDLLGSDLPVEADDGIQFAWSDGILLQAIKQGSWVLLDELNLAPQSVLEGLNAILDHRAEVYIPELGITFKCPSSFRVFACQNPSYQGGGRKGLPKSFLNRFTKVYIDELVEGDYVDICSSLYPSISNHLLMKLIRFNKLLHEDTMVHHKYGQKGSPWEFNLRDVIRSCQIIDDAPEMSKIDCFLDPVYVQRMRTLSDRQRVIELYEKVFELKSYINPFPRLQINSEFLTIGSVCINRNHSRSDKFTKSELHIMPGSRNSMEAVARCVRHQWLCILVGPPSSGKTSLLRSLAQLTGRVLNELNLSSATDISELLGCFEQYNALRNYRVSIGRVESYITEYSSLHLEPSSEVYMRRKYLIARWLTFLSSIDHGVSSSITTYDDNWTTKSLNSVRLFVEIMNDLCSVIENDRLAVSWSSKDLDMIMKTTNKLTDKGGRCSAKFEWVTGILIRAIENGEWIVLKNANLCNPTVLDRINSLVEQSGYIMVNECGNVDGKPVIVRPHQEFRMFLTVNPTYGEVSRAMRNRGVEIFVMKPNWLLHEDLIEKCDEIELIDVKRFLVLSGIPSGKLVDLMAKAHTFARETGVDLNVSITYLELARWVQLFRRLLSCGNRPGWSLQISWQHTYLSSLGEAEGADIVNQVANSLLSVSEAFKLGSFQASTICLAGGWPTPLKLQDLVSYSEESCVRQNCMYLESLAARCANFAFESTSVQNPGLSPAGSSQPYLLNLKMLHGVIFPKASTSMITYYVDEKELDSELYRNMLFYAANWTMEQATERDLDLYLLWFGWFSSKLQPYDKFLKFFLTMLREEQKHSIWHFILQCRDDMCQTNFELKGLPILSIELVDSSSQSPLRSSTKLLANAVKCIGLLRLSYQQWNAESEFGFSTETQCFVPLLRSLKELEEKVLDSLVRCPSFDETFKLYSDLLEAHVCLWKGLISSQFNFLVIAWRSLMKNAIKLKDLCRREVQNFQKESVKLDSVSSWPLRVQKSLLWVHGGHPYLPSSADVYLKQLQLLSFCELVWPRKKSWRLSVNNSPIEAALSTDPELRYIALEGSCLSSPIISMDQDSSHKIVQKLEEMHQMLLKRFEDDKNKLQAKTDSALQALNPDLSICVFSPNVLCSKSGLDNWLATLPFADETSLLLDMWLLEELSKIVVLKEDDIQPALSRLHVHLRSTLEYSLKFSSRPPTDFSAHQKILWILNAGASARAETPKIPSFVLELWFKWHTSLWMHCSTHLKNVLGVHGCDVMLPDVFFQPIKLAAVDPIIQSTSAIRDHFVHMLKLRVSSHNLLLRPSQLGNAKAFLQSTARCLFQQVIFALKKSFEADKFSAIKSWFCHNHKGGLMKEIIDEMILSLSSSNHHAFTTLIDSLVEPLLNELYLQCSSTDSEYSIACAWLRVGALRYHLLICCDDLDPAVKYSIRYSQLVEKIASLEVEIEVRKECEHLAGCFSMRDAAKERFTLLEKLKVEKRILQRRIVVRLDPGKFIKLKYECDEFISFVTTSLTLIRTVKTMNIQELTVQVQNCQETITRFIERLSDEYAAYIDIVQPVQVALYEIKLGLALLLSSDLQKRFLDSIGQDDMDKVLGEIYSFMRFPRDYLSEGPSLVLDSTAAKLSLDIICPKTIMTSNTSLLETLAALSTDVDAGKKMSSLQLKAAICKNILCRVAHSAAEARFMENSSFKILDTIFDEFSSLWMSMKVQVQTKEEHEAQQYKFRPRAFKIDNIIEVDISTLRNSVGNTAFSEWQDMISAEEEINTNADEHTESLEENWRFIEETVLDQMVLLHNALYGSMDLIQNPGSIRVTDSDRLSTFIDSYELGTRMIQSLEGLISSSLDAKLVPEHLLRLCIDHEQKFVCSHKTKESYNFYKDSNAPVMAKMVEPILALQKRITFLLHERDDHPALQKILDVIEMVLSIPLNTPLSKALSALQFLLSRIHTLQETVSKFPLADELEPIIFLVSSWQKLEFECWPALLNGVKAQFETNAGKLWFPLYSVLQRRHTDNMDEYNNTTIRSLEEFMKTSSIGEFRKRLQLMFAFLGQLTAGIRRGCYSSSYQRENVNVLYNTFGFYAQFLPTILAHTETSRKSIESELKELLKLCRWERSDTHLTMELSKRTRQKVMKIIQKYTDLLELPAMGFLAQDAALKGSQLQTPKPQNLVGDSSEMNKHILTIACDPIHYSDDNRSLWFTTLRSKVCIALHNLHHGPTTEIDLPQNSIKEVKEDTIKECLASGSFGLKYEEDCKEVLYTIEAICKIAADSSELWKDEKKSFGKKRALTEMLQKLDSSGLSKHRSNFLEDQVAINRDLWVLQPSYDLKHLLLTDGMLAMDFKVAALSEFQSIHFGSSEIKWKTANQYFFKSIASVEHLRHICLNFHKDFSLEEVRRACSYLYHLIALEQQQRSALYNFAEHLKNLNDCMSTIKNLFADSTVDNIDCLISSSRHVTFKCMWQQKQTLDILCATMLDECLLLRTVENNHMTTCQNGESPARNIRLFFEKYISDIRNSKDLLDKILLGCDRVITTEEFSLHPYGVTKQMEMMLNQNFMLIKGFGDDLSAFRKQCVGSVNDVLFGHVEHILEKCNLIAEEYLLAQKSRDPLESSSGIQWKTSDLEAMFGETLDQICKHIRKALQCVSSSSDGHALPEESQGNITGSVKKFVVLSENLQLDAICDELTKMVNIAGDMVTCNSIQNSNLCTVLGAHLKHLYLLLEPLQIFSEGLLDDFLVIHRSVSMMTHVIARIFASLFSQGYGVSAEENVDDTGHELPQDATNGTGMDDGDGVKDVSDQIENEDQLLRASENPSEEKDASKEVPSEDKKGIEMEEDFEAEAVSVSEGSEEEDEPGEEEQLDQKIGNAGDESEVVDEKCWDKNDDDNPNTQNEKYESGPSVKDEDPTARELRAKEDSGAEADETGNPDPNNFDEPNDDKGDQEDPESSEDVQDMDMEKEEAYLDPTGLKFEDKNTGSDNEIDMDESKGADDVEDTGPEEELDEKLDNMNVEETKSNDEMTDEAEAEAKNERLEENSQVDDSKNNNDKSTEMDLLAPEKNLSGPDAADNQAPNTDSATQPQCELQAAVRDVSLEAKWSNSSDIQNDLAPSRNLPSSSESEIAVPESSNGGKMSNDLPNSQMPQVESSSLQKVQPNPYRNVGDALEKWKERVKVSGDVQESNEESLLDKLDEDADEDADEYGFTSEVEKGTAQALGPALPDQINSNTAEIEVCGDDQNADREGNDDMAEMDVDQQPESHCSKNLALNDVKKSEKQIDMTDLHMQEEASPEVHIHDDGGPTSILGESLVSMRKSYMSEDINQIKTLSLSDNELGKACNTEEMPSDVKESGEALWRKYELRTTRLSQELAEQLRLVMEPTLANKLQGDYRTGKRINMKKVIAYIASQYRKDKIWLRRTRANKRDYQVVIAVDDSRSMSENNCGDVAIEALVTVCRAMSQLEVGNLAVASFGKKGNIKLLHEFDQPFNGEAGVKMLSSLTFKQENTIADEPMVDLLKYLNNKLDDAVANARLPSGHNPLQQLVLIIADGRFHEKENLKRCVRDILSKKRMVAFLLLDSPQESITDLMEASFQSGNVRFSKYMDSFPFPFYVLLKNIEALPRTLADLLRQWFELMQYNKD</sequence>
<feature type="compositionally biased region" description="Acidic residues" evidence="11">
    <location>
        <begin position="4977"/>
        <end position="4997"/>
    </location>
</feature>
<dbReference type="Proteomes" id="UP000077755">
    <property type="component" value="Chromosome 4"/>
</dbReference>
<reference evidence="14" key="1">
    <citation type="journal article" date="2016" name="Nat. Genet.">
        <title>A high-quality carrot genome assembly provides new insights into carotenoid accumulation and asterid genome evolution.</title>
        <authorList>
            <person name="Iorizzo M."/>
            <person name="Ellison S."/>
            <person name="Senalik D."/>
            <person name="Zeng P."/>
            <person name="Satapoomin P."/>
            <person name="Huang J."/>
            <person name="Bowman M."/>
            <person name="Iovene M."/>
            <person name="Sanseverino W."/>
            <person name="Cavagnaro P."/>
            <person name="Yildiz M."/>
            <person name="Macko-Podgorni A."/>
            <person name="Moranska E."/>
            <person name="Grzebelus E."/>
            <person name="Grzebelus D."/>
            <person name="Ashrafi H."/>
            <person name="Zheng Z."/>
            <person name="Cheng S."/>
            <person name="Spooner D."/>
            <person name="Van Deynze A."/>
            <person name="Simon P."/>
        </authorList>
    </citation>
    <scope>NUCLEOTIDE SEQUENCE</scope>
    <source>
        <tissue evidence="14">Leaf</tissue>
    </source>
</reference>
<dbReference type="GO" id="GO:0005654">
    <property type="term" value="C:nucleoplasm"/>
    <property type="evidence" value="ECO:0007669"/>
    <property type="project" value="UniProtKB-SubCell"/>
</dbReference>
<dbReference type="InterPro" id="IPR027417">
    <property type="entry name" value="P-loop_NTPase"/>
</dbReference>
<feature type="region of interest" description="Disordered" evidence="11">
    <location>
        <begin position="4569"/>
        <end position="5000"/>
    </location>
</feature>
<comment type="subcellular location">
    <subcellularLocation>
        <location evidence="1">Nucleus</location>
        <location evidence="1">Nucleolus</location>
    </subcellularLocation>
    <subcellularLocation>
        <location evidence="2">Nucleus</location>
        <location evidence="2">Nucleoplasm</location>
    </subcellularLocation>
</comment>
<dbReference type="Pfam" id="PF07728">
    <property type="entry name" value="AAA_5"/>
    <property type="match status" value="5"/>
</dbReference>
<comment type="similarity">
    <text evidence="3 9">Belongs to the midasin family.</text>
</comment>
<comment type="function">
    <text evidence="9">Nuclear chaperone required for maturation and nuclear export of pre-60S ribosome subunits.</text>
</comment>
<dbReference type="GO" id="GO:0030687">
    <property type="term" value="C:preribosome, large subunit precursor"/>
    <property type="evidence" value="ECO:0007669"/>
    <property type="project" value="TreeGrafter"/>
</dbReference>
<feature type="compositionally biased region" description="Polar residues" evidence="11">
    <location>
        <begin position="4910"/>
        <end position="4951"/>
    </location>
</feature>
<reference evidence="14" key="2">
    <citation type="submission" date="2022-03" db="EMBL/GenBank/DDBJ databases">
        <title>Draft title - Genomic analysis of global carrot germplasm unveils the trajectory of domestication and the origin of high carotenoid orange carrot.</title>
        <authorList>
            <person name="Iorizzo M."/>
            <person name="Ellison S."/>
            <person name="Senalik D."/>
            <person name="Macko-Podgorni A."/>
            <person name="Grzebelus D."/>
            <person name="Bostan H."/>
            <person name="Rolling W."/>
            <person name="Curaba J."/>
            <person name="Simon P."/>
        </authorList>
    </citation>
    <scope>NUCLEOTIDE SEQUENCE</scope>
    <source>
        <tissue evidence="14">Leaf</tissue>
    </source>
</reference>
<dbReference type="SUPFAM" id="SSF53300">
    <property type="entry name" value="vWA-like"/>
    <property type="match status" value="1"/>
</dbReference>
<feature type="compositionally biased region" description="Basic and acidic residues" evidence="11">
    <location>
        <begin position="4824"/>
        <end position="4849"/>
    </location>
</feature>
<keyword evidence="12" id="KW-0472">Membrane</keyword>
<keyword evidence="15" id="KW-1185">Reference proteome</keyword>
<dbReference type="PROSITE" id="PS00675">
    <property type="entry name" value="SIGMA54_INTERACT_1"/>
    <property type="match status" value="1"/>
</dbReference>
<keyword evidence="10" id="KW-0175">Coiled coil</keyword>
<feature type="transmembrane region" description="Helical" evidence="12">
    <location>
        <begin position="1681"/>
        <end position="1704"/>
    </location>
</feature>
<keyword evidence="12" id="KW-1133">Transmembrane helix</keyword>
<dbReference type="PANTHER" id="PTHR48103:SF2">
    <property type="entry name" value="MIDASIN"/>
    <property type="match status" value="1"/>
</dbReference>
<dbReference type="PROSITE" id="PS50234">
    <property type="entry name" value="VWFA"/>
    <property type="match status" value="1"/>
</dbReference>
<dbReference type="FunFam" id="3.40.50.300:FF:000582">
    <property type="entry name" value="Midasin"/>
    <property type="match status" value="1"/>
</dbReference>